<evidence type="ECO:0000313" key="4">
    <source>
        <dbReference type="Proteomes" id="UP000799424"/>
    </source>
</evidence>
<sequence>MRDDGRFIPPVDPCLMDATTAPSYTYTHHAPKTSLHPLQSTARTIQPLDNIGLIDYPASAAHCEMARKRPSSNAASGGSKKRQKVSNKVTPQPTVVSTIIQGGSSIDIAASHLCITGTNAANSPLFQLPAELRNRIWAYAYGGNTIHVSTKSAPSYQLRLEVCENVEGALCRCNVPEVTPKAPMPLVCEQFWFEVHGIFFASNHFMAKRPGSLRELALYHERFAERVSALRINLREEIYYRMEEWAPVLTSSILGRFKNLRGVTLAFTVHPRNVYLFQPKDVMRDAEWKGLKLPAVLRAFQQHRLDKKRTTVTFSIKGAEVPADGLAKIIKDHLLDYHPRRLSKRGQKEEDTGPGDN</sequence>
<organism evidence="3 4">
    <name type="scientific">Ophiobolus disseminans</name>
    <dbReference type="NCBI Taxonomy" id="1469910"/>
    <lineage>
        <taxon>Eukaryota</taxon>
        <taxon>Fungi</taxon>
        <taxon>Dikarya</taxon>
        <taxon>Ascomycota</taxon>
        <taxon>Pezizomycotina</taxon>
        <taxon>Dothideomycetes</taxon>
        <taxon>Pleosporomycetidae</taxon>
        <taxon>Pleosporales</taxon>
        <taxon>Pleosporineae</taxon>
        <taxon>Phaeosphaeriaceae</taxon>
        <taxon>Ophiobolus</taxon>
    </lineage>
</organism>
<dbReference type="EMBL" id="MU006235">
    <property type="protein sequence ID" value="KAF2821986.1"/>
    <property type="molecule type" value="Genomic_DNA"/>
</dbReference>
<feature type="domain" description="DUF7730" evidence="2">
    <location>
        <begin position="121"/>
        <end position="241"/>
    </location>
</feature>
<dbReference type="InterPro" id="IPR056632">
    <property type="entry name" value="DUF7730"/>
</dbReference>
<feature type="region of interest" description="Disordered" evidence="1">
    <location>
        <begin position="65"/>
        <end position="91"/>
    </location>
</feature>
<protein>
    <recommendedName>
        <fullName evidence="2">DUF7730 domain-containing protein</fullName>
    </recommendedName>
</protein>
<dbReference type="Pfam" id="PF24864">
    <property type="entry name" value="DUF7730"/>
    <property type="match status" value="1"/>
</dbReference>
<evidence type="ECO:0000259" key="2">
    <source>
        <dbReference type="Pfam" id="PF24864"/>
    </source>
</evidence>
<dbReference type="AlphaFoldDB" id="A0A6A6ZM50"/>
<evidence type="ECO:0000313" key="3">
    <source>
        <dbReference type="EMBL" id="KAF2821986.1"/>
    </source>
</evidence>
<dbReference type="Proteomes" id="UP000799424">
    <property type="component" value="Unassembled WGS sequence"/>
</dbReference>
<keyword evidence="4" id="KW-1185">Reference proteome</keyword>
<evidence type="ECO:0000256" key="1">
    <source>
        <dbReference type="SAM" id="MobiDB-lite"/>
    </source>
</evidence>
<dbReference type="PANTHER" id="PTHR38790">
    <property type="entry name" value="2EXR DOMAIN-CONTAINING PROTEIN-RELATED"/>
    <property type="match status" value="1"/>
</dbReference>
<name>A0A6A6ZM50_9PLEO</name>
<proteinExistence type="predicted"/>
<dbReference type="OrthoDB" id="5413827at2759"/>
<reference evidence="3" key="1">
    <citation type="journal article" date="2020" name="Stud. Mycol.">
        <title>101 Dothideomycetes genomes: a test case for predicting lifestyles and emergence of pathogens.</title>
        <authorList>
            <person name="Haridas S."/>
            <person name="Albert R."/>
            <person name="Binder M."/>
            <person name="Bloem J."/>
            <person name="Labutti K."/>
            <person name="Salamov A."/>
            <person name="Andreopoulos B."/>
            <person name="Baker S."/>
            <person name="Barry K."/>
            <person name="Bills G."/>
            <person name="Bluhm B."/>
            <person name="Cannon C."/>
            <person name="Castanera R."/>
            <person name="Culley D."/>
            <person name="Daum C."/>
            <person name="Ezra D."/>
            <person name="Gonzalez J."/>
            <person name="Henrissat B."/>
            <person name="Kuo A."/>
            <person name="Liang C."/>
            <person name="Lipzen A."/>
            <person name="Lutzoni F."/>
            <person name="Magnuson J."/>
            <person name="Mondo S."/>
            <person name="Nolan M."/>
            <person name="Ohm R."/>
            <person name="Pangilinan J."/>
            <person name="Park H.-J."/>
            <person name="Ramirez L."/>
            <person name="Alfaro M."/>
            <person name="Sun H."/>
            <person name="Tritt A."/>
            <person name="Yoshinaga Y."/>
            <person name="Zwiers L.-H."/>
            <person name="Turgeon B."/>
            <person name="Goodwin S."/>
            <person name="Spatafora J."/>
            <person name="Crous P."/>
            <person name="Grigoriev I."/>
        </authorList>
    </citation>
    <scope>NUCLEOTIDE SEQUENCE</scope>
    <source>
        <strain evidence="3">CBS 113818</strain>
    </source>
</reference>
<gene>
    <name evidence="3" type="ORF">CC86DRAFT_385707</name>
</gene>
<accession>A0A6A6ZM50</accession>
<dbReference type="PANTHER" id="PTHR38790:SF4">
    <property type="entry name" value="2EXR DOMAIN-CONTAINING PROTEIN"/>
    <property type="match status" value="1"/>
</dbReference>